<evidence type="ECO:0000256" key="1">
    <source>
        <dbReference type="SAM" id="SignalP"/>
    </source>
</evidence>
<proteinExistence type="predicted"/>
<feature type="domain" description="Autotransporter" evidence="2">
    <location>
        <begin position="584"/>
        <end position="856"/>
    </location>
</feature>
<feature type="chain" id="PRO_5024378305" evidence="1">
    <location>
        <begin position="21"/>
        <end position="856"/>
    </location>
</feature>
<dbReference type="Pfam" id="PF03797">
    <property type="entry name" value="Autotransporter"/>
    <property type="match status" value="1"/>
</dbReference>
<dbReference type="InterPro" id="IPR006315">
    <property type="entry name" value="OM_autotransptr_brl_dom"/>
</dbReference>
<dbReference type="InterPro" id="IPR005546">
    <property type="entry name" value="Autotransporte_beta"/>
</dbReference>
<evidence type="ECO:0000313" key="4">
    <source>
        <dbReference type="Proteomes" id="UP000307510"/>
    </source>
</evidence>
<feature type="signal peptide" evidence="1">
    <location>
        <begin position="1"/>
        <end position="20"/>
    </location>
</feature>
<protein>
    <submittedName>
        <fullName evidence="3">Autotransporter domain-containing protein</fullName>
    </submittedName>
</protein>
<dbReference type="Gene3D" id="2.40.128.130">
    <property type="entry name" value="Autotransporter beta-domain"/>
    <property type="match status" value="1"/>
</dbReference>
<dbReference type="InterPro" id="IPR036709">
    <property type="entry name" value="Autotransporte_beta_dom_sf"/>
</dbReference>
<dbReference type="AlphaFoldDB" id="A0A5R9A5R3"/>
<dbReference type="Proteomes" id="UP000307510">
    <property type="component" value="Unassembled WGS sequence"/>
</dbReference>
<evidence type="ECO:0000259" key="2">
    <source>
        <dbReference type="PROSITE" id="PS51208"/>
    </source>
</evidence>
<name>A0A5R9A5R3_PSENT</name>
<reference evidence="3 4" key="1">
    <citation type="submission" date="2019-05" db="EMBL/GenBank/DDBJ databases">
        <authorList>
            <person name="Moore K."/>
            <person name="O'Neill P."/>
            <person name="Farbos A."/>
            <person name="Studholme D.J."/>
        </authorList>
    </citation>
    <scope>NUCLEOTIDE SEQUENCE [LARGE SCALE GENOMIC DNA]</scope>
    <source>
        <strain evidence="3 4">DSM 9128</strain>
    </source>
</reference>
<dbReference type="PROSITE" id="PS51208">
    <property type="entry name" value="AUTOTRANSPORTER"/>
    <property type="match status" value="1"/>
</dbReference>
<organism evidence="3 4">
    <name type="scientific">Pseudomonas nitroreducens</name>
    <dbReference type="NCBI Taxonomy" id="46680"/>
    <lineage>
        <taxon>Bacteria</taxon>
        <taxon>Pseudomonadati</taxon>
        <taxon>Pseudomonadota</taxon>
        <taxon>Gammaproteobacteria</taxon>
        <taxon>Pseudomonadales</taxon>
        <taxon>Pseudomonadaceae</taxon>
        <taxon>Pseudomonas</taxon>
    </lineage>
</organism>
<sequence>MYRKTLLALAISATALPVAAQSGNSATSLPLTNSGIHTEYEYYTAPSVELNGSFTSGDSDRTAFESYSDSYAGDLVLNASINANGDDAGGIDFTTAGEDGGSFFGPATEIDGNLVNKGNISVRGQGVSGMLADALKVGGDFVNEGTFSVKGNSLEDDETRAIEFSEQSKLGGNLINAASGRILAEGKGATGVLLAGATINGKLINNGLIEVTGEDSTAVDTTTDFQSDRLDIGGIENHGQIIAHGDDATAIELDGVSFNGSGPQLINTGLIQADDAAIEVGGFDLDNAGNTSGLWIENSGTILSADEAIDASEASDPVYLSWKGGSITGNLIGLSNVEVFGDVLFNGTDASVDGANIVMNNGGWVDVGSESANLPAHLELGQSHTSLLGNLYVAGNSSLDLNLSSATDPSKAVLAVSGTAEFGQGSQIRLAAKGEDFRAEGSRYTLLEADTVEDRGVSVTSRSSLLNVDSYTVDGKQVFATVTAKKGEEVGEVVDQVGGSKNAQKASAAFSNVITGLAGANPSDPVFQAYVAASENPEALRKLAEELSPEVNRGATQAATTGQNLISNVTSNRTSSLRGASSGDVLKETGVWVQTLYSEANQDLRDGVEGYNAYSRGVSIGADGKLNDQFTLGVAYSNLRSDVNSEGGNTTEVDSNAFTLYGSFEQGNYFADASLTYGFNDNESKRHIAGTTAKGDYDSDLLGVNLVGGYTYHVNPQFLVEPRLAARYSLVDIDGYREKGSSAALKVDSQRYEVAELGAGVRMAGSFDLGMGTLEPEARLMAFHDFAADEASSTSTYVLGNTAFVTSGAKAVRNSYEAGVGADYKLGAVTLGASYDYVGKTDFDADTFTAKVRYDF</sequence>
<dbReference type="SUPFAM" id="SSF103515">
    <property type="entry name" value="Autotransporter"/>
    <property type="match status" value="1"/>
</dbReference>
<evidence type="ECO:0000313" key="3">
    <source>
        <dbReference type="EMBL" id="TLP73958.1"/>
    </source>
</evidence>
<dbReference type="GO" id="GO:0019867">
    <property type="term" value="C:outer membrane"/>
    <property type="evidence" value="ECO:0007669"/>
    <property type="project" value="InterPro"/>
</dbReference>
<dbReference type="NCBIfam" id="TIGR01414">
    <property type="entry name" value="autotrans_barl"/>
    <property type="match status" value="1"/>
</dbReference>
<reference evidence="4" key="2">
    <citation type="submission" date="2019-06" db="EMBL/GenBank/DDBJ databases">
        <title>AzeR, a transcriptional regulator that responds to azelaic acid in Pseudomonas nitroreducens.</title>
        <authorList>
            <person name="Bez C."/>
            <person name="Javvadi S.G."/>
            <person name="Bertani I."/>
            <person name="Devescovi G."/>
            <person name="Studholme D.J."/>
            <person name="Geller A."/>
            <person name="Levy A."/>
            <person name="Venturi V."/>
        </authorList>
    </citation>
    <scope>NUCLEOTIDE SEQUENCE [LARGE SCALE GENOMIC DNA]</scope>
    <source>
        <strain evidence="4">DSM 9128</strain>
    </source>
</reference>
<comment type="caution">
    <text evidence="3">The sequence shown here is derived from an EMBL/GenBank/DDBJ whole genome shotgun (WGS) entry which is preliminary data.</text>
</comment>
<keyword evidence="1" id="KW-0732">Signal</keyword>
<accession>A0A5R9A5R3</accession>
<dbReference type="EMBL" id="VASG01000004">
    <property type="protein sequence ID" value="TLP73958.1"/>
    <property type="molecule type" value="Genomic_DNA"/>
</dbReference>
<dbReference type="SMART" id="SM00869">
    <property type="entry name" value="Autotransporter"/>
    <property type="match status" value="1"/>
</dbReference>
<gene>
    <name evidence="3" type="ORF">FEA48_16045</name>
</gene>